<evidence type="ECO:0000313" key="2">
    <source>
        <dbReference type="EMBL" id="MDO9714049.1"/>
    </source>
</evidence>
<proteinExistence type="predicted"/>
<dbReference type="EMBL" id="JAUTWS010000156">
    <property type="protein sequence ID" value="MDO9714049.1"/>
    <property type="molecule type" value="Genomic_DNA"/>
</dbReference>
<dbReference type="InterPro" id="IPR036890">
    <property type="entry name" value="HATPase_C_sf"/>
</dbReference>
<gene>
    <name evidence="2" type="ORF">Q7A36_37455</name>
</gene>
<dbReference type="RefSeq" id="WP_305108892.1">
    <property type="nucleotide sequence ID" value="NZ_JAUTWS010000156.1"/>
</dbReference>
<feature type="domain" description="Histidine kinase/HSP90-like ATPase" evidence="1">
    <location>
        <begin position="111"/>
        <end position="198"/>
    </location>
</feature>
<keyword evidence="3" id="KW-1185">Reference proteome</keyword>
<reference evidence="2 3" key="1">
    <citation type="submission" date="2023-08" db="EMBL/GenBank/DDBJ databases">
        <title>The draft genome sequence of Paracraurococcus sp. LOR1-02.</title>
        <authorList>
            <person name="Kingkaew E."/>
            <person name="Tanasupawat S."/>
        </authorList>
    </citation>
    <scope>NUCLEOTIDE SEQUENCE [LARGE SCALE GENOMIC DNA]</scope>
    <source>
        <strain evidence="2 3">LOR1-02</strain>
    </source>
</reference>
<protein>
    <recommendedName>
        <fullName evidence="1">Histidine kinase/HSP90-like ATPase domain-containing protein</fullName>
    </recommendedName>
</protein>
<accession>A0ABT9ECY4</accession>
<organism evidence="2 3">
    <name type="scientific">Paracraurococcus lichenis</name>
    <dbReference type="NCBI Taxonomy" id="3064888"/>
    <lineage>
        <taxon>Bacteria</taxon>
        <taxon>Pseudomonadati</taxon>
        <taxon>Pseudomonadota</taxon>
        <taxon>Alphaproteobacteria</taxon>
        <taxon>Acetobacterales</taxon>
        <taxon>Roseomonadaceae</taxon>
        <taxon>Paracraurococcus</taxon>
    </lineage>
</organism>
<evidence type="ECO:0000259" key="1">
    <source>
        <dbReference type="Pfam" id="PF02518"/>
    </source>
</evidence>
<sequence length="209" mass="22715">MQASATDADFRQLRHQTKNALQRILLLIEEHPALQQDESAQTLAADLQRRITLVAAISDALFGFTQCPEHFVQRLRALCEGLVMLLGSAEQAIRVGVLVAGRCPSPLEEIVLRVAHEFVGNAVKHGMYARNGGRIDVRLDCDGHQTRLTVTDDGWGYVDQPAAGEGLSLASLIAAEQDGTVTLSRRGSRTQATLLLPYASREGADRTTS</sequence>
<name>A0ABT9ECY4_9PROT</name>
<comment type="caution">
    <text evidence="2">The sequence shown here is derived from an EMBL/GenBank/DDBJ whole genome shotgun (WGS) entry which is preliminary data.</text>
</comment>
<dbReference type="SUPFAM" id="SSF55874">
    <property type="entry name" value="ATPase domain of HSP90 chaperone/DNA topoisomerase II/histidine kinase"/>
    <property type="match status" value="1"/>
</dbReference>
<dbReference type="Gene3D" id="3.30.565.10">
    <property type="entry name" value="Histidine kinase-like ATPase, C-terminal domain"/>
    <property type="match status" value="1"/>
</dbReference>
<dbReference type="Pfam" id="PF02518">
    <property type="entry name" value="HATPase_c"/>
    <property type="match status" value="1"/>
</dbReference>
<dbReference type="Proteomes" id="UP001243009">
    <property type="component" value="Unassembled WGS sequence"/>
</dbReference>
<evidence type="ECO:0000313" key="3">
    <source>
        <dbReference type="Proteomes" id="UP001243009"/>
    </source>
</evidence>
<dbReference type="InterPro" id="IPR003594">
    <property type="entry name" value="HATPase_dom"/>
</dbReference>